<sequence length="198" mass="21852">MQITVTIPPDQLDQQGEQELARILGCDAAALPGVLGRHAEAALSEYLSMYRGQKVLKRGSDMLEYRLYLLISIALAGRIPDEQFVSALFQTTSAESRRLIRSVLSKYQYQLQEALRATMAAAMTNLAYDREGGVYTMVLNNTNIVDELNKLLAAADGTLTPVTRRRGSVSTYDIRPSSYEQLCKLLGLPPQTDHLGNG</sequence>
<dbReference type="Proteomes" id="UP001325479">
    <property type="component" value="Chromosome"/>
</dbReference>
<gene>
    <name evidence="1" type="ORF">U0042_07440</name>
</gene>
<dbReference type="RefSeq" id="WP_114815427.1">
    <property type="nucleotide sequence ID" value="NZ_CP139965.1"/>
</dbReference>
<protein>
    <submittedName>
        <fullName evidence="1">Uncharacterized protein</fullName>
    </submittedName>
</protein>
<evidence type="ECO:0000313" key="1">
    <source>
        <dbReference type="EMBL" id="WQD79515.1"/>
    </source>
</evidence>
<proteinExistence type="predicted"/>
<name>A0ABZ0WQ27_9BURK</name>
<dbReference type="EMBL" id="CP139965">
    <property type="protein sequence ID" value="WQD79515.1"/>
    <property type="molecule type" value="Genomic_DNA"/>
</dbReference>
<organism evidence="1 2">
    <name type="scientific">Paraburkholderia kururiensis</name>
    <dbReference type="NCBI Taxonomy" id="984307"/>
    <lineage>
        <taxon>Bacteria</taxon>
        <taxon>Pseudomonadati</taxon>
        <taxon>Pseudomonadota</taxon>
        <taxon>Betaproteobacteria</taxon>
        <taxon>Burkholderiales</taxon>
        <taxon>Burkholderiaceae</taxon>
        <taxon>Paraburkholderia</taxon>
    </lineage>
</organism>
<accession>A0ABZ0WQ27</accession>
<reference evidence="1 2" key="1">
    <citation type="submission" date="2023-12" db="EMBL/GenBank/DDBJ databases">
        <title>Genome sequencing and assembly of bacterial species from a model synthetic community.</title>
        <authorList>
            <person name="Hogle S.L."/>
        </authorList>
    </citation>
    <scope>NUCLEOTIDE SEQUENCE [LARGE SCALE GENOMIC DNA]</scope>
    <source>
        <strain evidence="1 2">HAMBI 2494</strain>
    </source>
</reference>
<evidence type="ECO:0000313" key="2">
    <source>
        <dbReference type="Proteomes" id="UP001325479"/>
    </source>
</evidence>
<keyword evidence="2" id="KW-1185">Reference proteome</keyword>